<organism evidence="2">
    <name type="scientific">Anguilla anguilla</name>
    <name type="common">European freshwater eel</name>
    <name type="synonym">Muraena anguilla</name>
    <dbReference type="NCBI Taxonomy" id="7936"/>
    <lineage>
        <taxon>Eukaryota</taxon>
        <taxon>Metazoa</taxon>
        <taxon>Chordata</taxon>
        <taxon>Craniata</taxon>
        <taxon>Vertebrata</taxon>
        <taxon>Euteleostomi</taxon>
        <taxon>Actinopterygii</taxon>
        <taxon>Neopterygii</taxon>
        <taxon>Teleostei</taxon>
        <taxon>Anguilliformes</taxon>
        <taxon>Anguillidae</taxon>
        <taxon>Anguilla</taxon>
    </lineage>
</organism>
<evidence type="ECO:0000256" key="1">
    <source>
        <dbReference type="SAM" id="SignalP"/>
    </source>
</evidence>
<sequence length="53" mass="6263">MIVFSQLCLCIYFFWKCSSLQPLKLTFYSFVGRIIPKDEVNYLKPRVLTSIVL</sequence>
<dbReference type="EMBL" id="GBXM01012461">
    <property type="protein sequence ID" value="JAH96116.1"/>
    <property type="molecule type" value="Transcribed_RNA"/>
</dbReference>
<reference evidence="2" key="2">
    <citation type="journal article" date="2015" name="Fish Shellfish Immunol.">
        <title>Early steps in the European eel (Anguilla anguilla)-Vibrio vulnificus interaction in the gills: Role of the RtxA13 toxin.</title>
        <authorList>
            <person name="Callol A."/>
            <person name="Pajuelo D."/>
            <person name="Ebbesson L."/>
            <person name="Teles M."/>
            <person name="MacKenzie S."/>
            <person name="Amaro C."/>
        </authorList>
    </citation>
    <scope>NUCLEOTIDE SEQUENCE</scope>
</reference>
<dbReference type="AlphaFoldDB" id="A0A0E9X0X3"/>
<reference evidence="2" key="1">
    <citation type="submission" date="2014-11" db="EMBL/GenBank/DDBJ databases">
        <authorList>
            <person name="Amaro Gonzalez C."/>
        </authorList>
    </citation>
    <scope>NUCLEOTIDE SEQUENCE</scope>
</reference>
<proteinExistence type="predicted"/>
<feature type="signal peptide" evidence="1">
    <location>
        <begin position="1"/>
        <end position="19"/>
    </location>
</feature>
<protein>
    <submittedName>
        <fullName evidence="2">Uncharacterized protein</fullName>
    </submittedName>
</protein>
<keyword evidence="1" id="KW-0732">Signal</keyword>
<feature type="chain" id="PRO_5002434728" evidence="1">
    <location>
        <begin position="20"/>
        <end position="53"/>
    </location>
</feature>
<name>A0A0E9X0X3_ANGAN</name>
<evidence type="ECO:0000313" key="2">
    <source>
        <dbReference type="EMBL" id="JAH96116.1"/>
    </source>
</evidence>
<accession>A0A0E9X0X3</accession>